<dbReference type="EMBL" id="BK016063">
    <property type="protein sequence ID" value="DAF92185.1"/>
    <property type="molecule type" value="Genomic_DNA"/>
</dbReference>
<evidence type="ECO:0000313" key="1">
    <source>
        <dbReference type="EMBL" id="DAF92185.1"/>
    </source>
</evidence>
<organism evidence="1">
    <name type="scientific">Siphoviridae sp. ctgN495</name>
    <dbReference type="NCBI Taxonomy" id="2825608"/>
    <lineage>
        <taxon>Viruses</taxon>
        <taxon>Duplodnaviria</taxon>
        <taxon>Heunggongvirae</taxon>
        <taxon>Uroviricota</taxon>
        <taxon>Caudoviricetes</taxon>
    </lineage>
</organism>
<accession>A0A8S5UCJ1</accession>
<sequence>MLFRKPFQLIRQELISSWPRMSTKVAFRQKLDQISLLI</sequence>
<protein>
    <submittedName>
        <fullName evidence="1">Uncharacterized protein</fullName>
    </submittedName>
</protein>
<proteinExistence type="predicted"/>
<reference evidence="1" key="1">
    <citation type="journal article" date="2021" name="Proc. Natl. Acad. Sci. U.S.A.">
        <title>A Catalog of Tens of Thousands of Viruses from Human Metagenomes Reveals Hidden Associations with Chronic Diseases.</title>
        <authorList>
            <person name="Tisza M.J."/>
            <person name="Buck C.B."/>
        </authorList>
    </citation>
    <scope>NUCLEOTIDE SEQUENCE</scope>
    <source>
        <strain evidence="1">CtgN495</strain>
    </source>
</reference>
<name>A0A8S5UCJ1_9CAUD</name>